<reference evidence="2" key="1">
    <citation type="submission" date="2021-06" db="EMBL/GenBank/DDBJ databases">
        <authorList>
            <person name="Kallberg Y."/>
            <person name="Tangrot J."/>
            <person name="Rosling A."/>
        </authorList>
    </citation>
    <scope>NUCLEOTIDE SEQUENCE</scope>
    <source>
        <strain evidence="2">MA453B</strain>
    </source>
</reference>
<name>A0A9N9G4Q9_9GLOM</name>
<sequence length="58" mass="6348">MKVSKEEVATLNGVKKHRSSEDSLVDNEVASSTLGLGYFTPEITGPEIRSGKYFKTQS</sequence>
<gene>
    <name evidence="2" type="ORF">DERYTH_LOCUS6863</name>
</gene>
<keyword evidence="3" id="KW-1185">Reference proteome</keyword>
<comment type="caution">
    <text evidence="2">The sequence shown here is derived from an EMBL/GenBank/DDBJ whole genome shotgun (WGS) entry which is preliminary data.</text>
</comment>
<evidence type="ECO:0000313" key="3">
    <source>
        <dbReference type="Proteomes" id="UP000789405"/>
    </source>
</evidence>
<feature type="region of interest" description="Disordered" evidence="1">
    <location>
        <begin position="1"/>
        <end position="22"/>
    </location>
</feature>
<proteinExistence type="predicted"/>
<organism evidence="2 3">
    <name type="scientific">Dentiscutata erythropus</name>
    <dbReference type="NCBI Taxonomy" id="1348616"/>
    <lineage>
        <taxon>Eukaryota</taxon>
        <taxon>Fungi</taxon>
        <taxon>Fungi incertae sedis</taxon>
        <taxon>Mucoromycota</taxon>
        <taxon>Glomeromycotina</taxon>
        <taxon>Glomeromycetes</taxon>
        <taxon>Diversisporales</taxon>
        <taxon>Gigasporaceae</taxon>
        <taxon>Dentiscutata</taxon>
    </lineage>
</organism>
<dbReference type="Proteomes" id="UP000789405">
    <property type="component" value="Unassembled WGS sequence"/>
</dbReference>
<evidence type="ECO:0000256" key="1">
    <source>
        <dbReference type="SAM" id="MobiDB-lite"/>
    </source>
</evidence>
<dbReference type="AlphaFoldDB" id="A0A9N9G4Q9"/>
<dbReference type="EMBL" id="CAJVPY010003197">
    <property type="protein sequence ID" value="CAG8584635.1"/>
    <property type="molecule type" value="Genomic_DNA"/>
</dbReference>
<accession>A0A9N9G4Q9</accession>
<protein>
    <submittedName>
        <fullName evidence="2">27819_t:CDS:1</fullName>
    </submittedName>
</protein>
<evidence type="ECO:0000313" key="2">
    <source>
        <dbReference type="EMBL" id="CAG8584635.1"/>
    </source>
</evidence>